<keyword evidence="3" id="KW-0547">Nucleotide-binding</keyword>
<evidence type="ECO:0000256" key="1">
    <source>
        <dbReference type="ARBA" id="ARBA00010122"/>
    </source>
</evidence>
<dbReference type="OrthoDB" id="4323675at2759"/>
<evidence type="ECO:0000256" key="2">
    <source>
        <dbReference type="ARBA" id="ARBA00022679"/>
    </source>
</evidence>
<keyword evidence="2 7" id="KW-0808">Transferase</keyword>
<dbReference type="FunFam" id="3.30.70.260:FF:000033">
    <property type="entry name" value="Aspartokinase"/>
    <property type="match status" value="1"/>
</dbReference>
<comment type="caution">
    <text evidence="10">The sequence shown here is derived from an EMBL/GenBank/DDBJ whole genome shotgun (WGS) entry which is preliminary data.</text>
</comment>
<dbReference type="Pfam" id="PF00696">
    <property type="entry name" value="AA_kinase"/>
    <property type="match status" value="1"/>
</dbReference>
<evidence type="ECO:0000256" key="6">
    <source>
        <dbReference type="ARBA" id="ARBA00047872"/>
    </source>
</evidence>
<feature type="domain" description="ACT" evidence="9">
    <location>
        <begin position="495"/>
        <end position="558"/>
    </location>
</feature>
<dbReference type="GO" id="GO:0004072">
    <property type="term" value="F:aspartate kinase activity"/>
    <property type="evidence" value="ECO:0007669"/>
    <property type="project" value="UniProtKB-EC"/>
</dbReference>
<dbReference type="AlphaFoldDB" id="A0A4U0WTR8"/>
<dbReference type="InterPro" id="IPR018042">
    <property type="entry name" value="Aspartate_kinase_CS"/>
</dbReference>
<accession>A0A4U0WTR8</accession>
<dbReference type="PROSITE" id="PS51671">
    <property type="entry name" value="ACT"/>
    <property type="match status" value="1"/>
</dbReference>
<dbReference type="PANTHER" id="PTHR21499:SF59">
    <property type="entry name" value="ASPARTOKINASE"/>
    <property type="match status" value="1"/>
</dbReference>
<dbReference type="InterPro" id="IPR054352">
    <property type="entry name" value="ACT_Aspartokinase"/>
</dbReference>
<dbReference type="Gene3D" id="3.30.70.260">
    <property type="match status" value="2"/>
</dbReference>
<keyword evidence="5" id="KW-0067">ATP-binding</keyword>
<dbReference type="InterPro" id="IPR001048">
    <property type="entry name" value="Asp/Glu/Uridylate_kinase"/>
</dbReference>
<dbReference type="GO" id="GO:0005524">
    <property type="term" value="F:ATP binding"/>
    <property type="evidence" value="ECO:0007669"/>
    <property type="project" value="UniProtKB-KW"/>
</dbReference>
<comment type="catalytic activity">
    <reaction evidence="6 7">
        <text>L-aspartate + ATP = 4-phospho-L-aspartate + ADP</text>
        <dbReference type="Rhea" id="RHEA:23776"/>
        <dbReference type="ChEBI" id="CHEBI:29991"/>
        <dbReference type="ChEBI" id="CHEBI:30616"/>
        <dbReference type="ChEBI" id="CHEBI:57535"/>
        <dbReference type="ChEBI" id="CHEBI:456216"/>
        <dbReference type="EC" id="2.7.2.4"/>
    </reaction>
</comment>
<feature type="compositionally biased region" description="Low complexity" evidence="8">
    <location>
        <begin position="20"/>
        <end position="31"/>
    </location>
</feature>
<dbReference type="PANTHER" id="PTHR21499">
    <property type="entry name" value="ASPARTATE KINASE"/>
    <property type="match status" value="1"/>
</dbReference>
<dbReference type="InterPro" id="IPR002912">
    <property type="entry name" value="ACT_dom"/>
</dbReference>
<dbReference type="STRING" id="329884.A0A4U0WTR8"/>
<evidence type="ECO:0000259" key="9">
    <source>
        <dbReference type="PROSITE" id="PS51671"/>
    </source>
</evidence>
<feature type="region of interest" description="Disordered" evidence="8">
    <location>
        <begin position="1"/>
        <end position="46"/>
    </location>
</feature>
<dbReference type="GO" id="GO:0009089">
    <property type="term" value="P:lysine biosynthetic process via diaminopimelate"/>
    <property type="evidence" value="ECO:0007669"/>
    <property type="project" value="TreeGrafter"/>
</dbReference>
<proteinExistence type="inferred from homology"/>
<dbReference type="PROSITE" id="PS00324">
    <property type="entry name" value="ASPARTOKINASE"/>
    <property type="match status" value="1"/>
</dbReference>
<dbReference type="SUPFAM" id="SSF55021">
    <property type="entry name" value="ACT-like"/>
    <property type="match status" value="2"/>
</dbReference>
<evidence type="ECO:0000256" key="5">
    <source>
        <dbReference type="ARBA" id="ARBA00022840"/>
    </source>
</evidence>
<dbReference type="GO" id="GO:0009090">
    <property type="term" value="P:homoserine biosynthetic process"/>
    <property type="evidence" value="ECO:0007669"/>
    <property type="project" value="TreeGrafter"/>
</dbReference>
<name>A0A4U0WTR8_9PEZI</name>
<dbReference type="Gene3D" id="3.40.1160.10">
    <property type="entry name" value="Acetylglutamate kinase-like"/>
    <property type="match status" value="1"/>
</dbReference>
<evidence type="ECO:0000313" key="11">
    <source>
        <dbReference type="Proteomes" id="UP000309340"/>
    </source>
</evidence>
<gene>
    <name evidence="10" type="ORF">B0A55_10361</name>
</gene>
<dbReference type="FunFam" id="3.40.1160.10:FF:000023">
    <property type="entry name" value="Probable aspartokinase"/>
    <property type="match status" value="1"/>
</dbReference>
<dbReference type="NCBIfam" id="TIGR00657">
    <property type="entry name" value="asp_kinases"/>
    <property type="match status" value="1"/>
</dbReference>
<evidence type="ECO:0000256" key="8">
    <source>
        <dbReference type="SAM" id="MobiDB-lite"/>
    </source>
</evidence>
<evidence type="ECO:0000256" key="4">
    <source>
        <dbReference type="ARBA" id="ARBA00022777"/>
    </source>
</evidence>
<sequence length="558" mass="60376">MDFPLIRSRERQSVPERPSTNGTNTPTAAAADIIDRRPHTPDKDLPGGANWVVQKFGGTSVGKFAVRIAEEIVVAGLRDQRVAVVCSARSTGTKAEGTTNRLLRAARDVLAGAAGKYVDIVEAVKVDHVRAGEECFMGGSSGSSSREILEGYTESVNAECLELLKDLGGAYQLEEMTSGTMDKVMSRGEKLSCLFMTALLQARGVNAVYVDLSAVITFPTAKGLNDDFYRRLAVAMTDRILSHGPDVVPVITGYFGKVPGGLLDQVGRGYTDLCAALVAVGLKARELQIWKEVDGIFTADPRKVPTARLLDSVTPSEAAELTFYGSEVIHPFTMDQVIRASIPIRIKNVMNPRNSGTVIFPDPADELAARKRAGLFRNRSVSNLSPPHARGPKRPTAVTIKPSITVLNVHSKRRTRAHGFLMSIFRILDTHGLSVDLISSSEVHVSMAIHSESALLSGQGEEEMKIEDAALQGAVDDLSRWGDVDLVPNMAIISLVGRQLRSMVGISGRFFSTLGEHGVNIEMISQGASEINISCVIEEREANRALNVVHTNLFTFLE</sequence>
<dbReference type="EC" id="2.7.2.4" evidence="7"/>
<evidence type="ECO:0000256" key="3">
    <source>
        <dbReference type="ARBA" id="ARBA00022741"/>
    </source>
</evidence>
<evidence type="ECO:0000313" key="10">
    <source>
        <dbReference type="EMBL" id="TKA65933.1"/>
    </source>
</evidence>
<dbReference type="GO" id="GO:0005829">
    <property type="term" value="C:cytosol"/>
    <property type="evidence" value="ECO:0007669"/>
    <property type="project" value="TreeGrafter"/>
</dbReference>
<dbReference type="EMBL" id="NAJQ01000693">
    <property type="protein sequence ID" value="TKA65933.1"/>
    <property type="molecule type" value="Genomic_DNA"/>
</dbReference>
<feature type="compositionally biased region" description="Basic and acidic residues" evidence="8">
    <location>
        <begin position="33"/>
        <end position="45"/>
    </location>
</feature>
<dbReference type="InterPro" id="IPR001341">
    <property type="entry name" value="Asp_kinase"/>
</dbReference>
<dbReference type="SUPFAM" id="SSF53633">
    <property type="entry name" value="Carbamate kinase-like"/>
    <property type="match status" value="1"/>
</dbReference>
<dbReference type="InterPro" id="IPR036393">
    <property type="entry name" value="AceGlu_kinase-like_sf"/>
</dbReference>
<dbReference type="Proteomes" id="UP000309340">
    <property type="component" value="Unassembled WGS sequence"/>
</dbReference>
<dbReference type="InterPro" id="IPR045865">
    <property type="entry name" value="ACT-like_dom_sf"/>
</dbReference>
<keyword evidence="11" id="KW-1185">Reference proteome</keyword>
<keyword evidence="4 7" id="KW-0418">Kinase</keyword>
<organism evidence="10 11">
    <name type="scientific">Friedmanniomyces simplex</name>
    <dbReference type="NCBI Taxonomy" id="329884"/>
    <lineage>
        <taxon>Eukaryota</taxon>
        <taxon>Fungi</taxon>
        <taxon>Dikarya</taxon>
        <taxon>Ascomycota</taxon>
        <taxon>Pezizomycotina</taxon>
        <taxon>Dothideomycetes</taxon>
        <taxon>Dothideomycetidae</taxon>
        <taxon>Mycosphaerellales</taxon>
        <taxon>Teratosphaeriaceae</taxon>
        <taxon>Friedmanniomyces</taxon>
    </lineage>
</organism>
<comment type="similarity">
    <text evidence="1 7">Belongs to the aspartokinase family.</text>
</comment>
<evidence type="ECO:0000256" key="7">
    <source>
        <dbReference type="RuleBase" id="RU003448"/>
    </source>
</evidence>
<protein>
    <recommendedName>
        <fullName evidence="7">Aspartokinase</fullName>
        <ecNumber evidence="7">2.7.2.4</ecNumber>
    </recommendedName>
</protein>
<reference evidence="10 11" key="1">
    <citation type="submission" date="2017-03" db="EMBL/GenBank/DDBJ databases">
        <title>Genomes of endolithic fungi from Antarctica.</title>
        <authorList>
            <person name="Coleine C."/>
            <person name="Masonjones S."/>
            <person name="Stajich J.E."/>
        </authorList>
    </citation>
    <scope>NUCLEOTIDE SEQUENCE [LARGE SCALE GENOMIC DNA]</scope>
    <source>
        <strain evidence="10 11">CCFEE 5184</strain>
    </source>
</reference>
<dbReference type="Pfam" id="PF22468">
    <property type="entry name" value="ACT_9"/>
    <property type="match status" value="1"/>
</dbReference>